<dbReference type="GO" id="GO:0019172">
    <property type="term" value="F:glyoxalase III activity"/>
    <property type="evidence" value="ECO:0007669"/>
    <property type="project" value="TreeGrafter"/>
</dbReference>
<dbReference type="AlphaFoldDB" id="A0A916NL77"/>
<evidence type="ECO:0000313" key="5">
    <source>
        <dbReference type="EMBL" id="CAG4999423.1"/>
    </source>
</evidence>
<feature type="domain" description="DJ-1/PfpI" evidence="4">
    <location>
        <begin position="51"/>
        <end position="154"/>
    </location>
</feature>
<reference evidence="5" key="1">
    <citation type="submission" date="2021-04" db="EMBL/GenBank/DDBJ databases">
        <authorList>
            <person name="Rodrigo-Torres L."/>
            <person name="Arahal R. D."/>
            <person name="Lucena T."/>
        </authorList>
    </citation>
    <scope>NUCLEOTIDE SEQUENCE</scope>
    <source>
        <strain evidence="5">CECT 9275</strain>
    </source>
</reference>
<dbReference type="PANTHER" id="PTHR48094">
    <property type="entry name" value="PROTEIN/NUCLEIC ACID DEGLYCASE DJ-1-RELATED"/>
    <property type="match status" value="1"/>
</dbReference>
<dbReference type="InterPro" id="IPR002818">
    <property type="entry name" value="DJ-1/PfpI"/>
</dbReference>
<comment type="caution">
    <text evidence="5">The sequence shown here is derived from an EMBL/GenBank/DDBJ whole genome shotgun (WGS) entry which is preliminary data.</text>
</comment>
<sequence>MAFAAGIILAFHYLAAAQNNPSMSMKTKILFVVTSHDQKGNTGEPTGYYLSEVSHPWEVLHNAGYVIDFVSPKGGKAPVDGFNLDDNVNSKFWNDKTYRYKVEHTFKPSEINPDDYAAIFYAGGHGAMWDLADNTELAKIAQTIYEQNGVVSAVLENSVKLTTPIRFKLTTCSGRN</sequence>
<dbReference type="EMBL" id="CAJRAF010000002">
    <property type="protein sequence ID" value="CAG4999423.1"/>
    <property type="molecule type" value="Genomic_DNA"/>
</dbReference>
<accession>A0A916NL77</accession>
<protein>
    <recommendedName>
        <fullName evidence="4">DJ-1/PfpI domain-containing protein</fullName>
    </recommendedName>
</protein>
<keyword evidence="6" id="KW-1185">Reference proteome</keyword>
<comment type="similarity">
    <text evidence="3">Belongs to the peptidase C56 family. HSP31-like subfamily.</text>
</comment>
<evidence type="ECO:0000256" key="3">
    <source>
        <dbReference type="ARBA" id="ARBA00038493"/>
    </source>
</evidence>
<evidence type="ECO:0000313" key="6">
    <source>
        <dbReference type="Proteomes" id="UP000680038"/>
    </source>
</evidence>
<gene>
    <name evidence="5" type="ORF">DYBT9275_02224</name>
</gene>
<keyword evidence="2" id="KW-0456">Lyase</keyword>
<dbReference type="GO" id="GO:0019243">
    <property type="term" value="P:methylglyoxal catabolic process to D-lactate via S-lactoyl-glutathione"/>
    <property type="evidence" value="ECO:0007669"/>
    <property type="project" value="TreeGrafter"/>
</dbReference>
<dbReference type="Gene3D" id="3.40.50.880">
    <property type="match status" value="1"/>
</dbReference>
<dbReference type="Proteomes" id="UP000680038">
    <property type="component" value="Unassembled WGS sequence"/>
</dbReference>
<evidence type="ECO:0000259" key="4">
    <source>
        <dbReference type="Pfam" id="PF01965"/>
    </source>
</evidence>
<organism evidence="5 6">
    <name type="scientific">Dyadobacter helix</name>
    <dbReference type="NCBI Taxonomy" id="2822344"/>
    <lineage>
        <taxon>Bacteria</taxon>
        <taxon>Pseudomonadati</taxon>
        <taxon>Bacteroidota</taxon>
        <taxon>Cytophagia</taxon>
        <taxon>Cytophagales</taxon>
        <taxon>Spirosomataceae</taxon>
        <taxon>Dyadobacter</taxon>
    </lineage>
</organism>
<dbReference type="SUPFAM" id="SSF52317">
    <property type="entry name" value="Class I glutamine amidotransferase-like"/>
    <property type="match status" value="1"/>
</dbReference>
<dbReference type="InterPro" id="IPR050325">
    <property type="entry name" value="Prot/Nucl_acid_deglycase"/>
</dbReference>
<dbReference type="GO" id="GO:0005737">
    <property type="term" value="C:cytoplasm"/>
    <property type="evidence" value="ECO:0007669"/>
    <property type="project" value="TreeGrafter"/>
</dbReference>
<dbReference type="CDD" id="cd03141">
    <property type="entry name" value="GATase1_Hsp31_like"/>
    <property type="match status" value="1"/>
</dbReference>
<dbReference type="PANTHER" id="PTHR48094:SF11">
    <property type="entry name" value="GLUTATHIONE-INDEPENDENT GLYOXALASE HSP31-RELATED"/>
    <property type="match status" value="1"/>
</dbReference>
<name>A0A916NL77_9BACT</name>
<dbReference type="Pfam" id="PF01965">
    <property type="entry name" value="DJ-1_PfpI"/>
    <property type="match status" value="1"/>
</dbReference>
<proteinExistence type="inferred from homology"/>
<evidence type="ECO:0000256" key="2">
    <source>
        <dbReference type="ARBA" id="ARBA00023239"/>
    </source>
</evidence>
<keyword evidence="1" id="KW-0346">Stress response</keyword>
<dbReference type="InterPro" id="IPR029062">
    <property type="entry name" value="Class_I_gatase-like"/>
</dbReference>
<evidence type="ECO:0000256" key="1">
    <source>
        <dbReference type="ARBA" id="ARBA00023016"/>
    </source>
</evidence>